<dbReference type="RefSeq" id="WP_089284192.1">
    <property type="nucleotide sequence ID" value="NZ_FZOJ01000021.1"/>
</dbReference>
<dbReference type="AlphaFoldDB" id="A0A239HFC3"/>
<feature type="signal peptide" evidence="1">
    <location>
        <begin position="1"/>
        <end position="22"/>
    </location>
</feature>
<gene>
    <name evidence="2" type="ORF">SAMN05446037_102170</name>
</gene>
<feature type="chain" id="PRO_5039149619" evidence="1">
    <location>
        <begin position="23"/>
        <end position="121"/>
    </location>
</feature>
<evidence type="ECO:0000256" key="1">
    <source>
        <dbReference type="SAM" id="SignalP"/>
    </source>
</evidence>
<keyword evidence="3" id="KW-1185">Reference proteome</keyword>
<dbReference type="Proteomes" id="UP000198304">
    <property type="component" value="Unassembled WGS sequence"/>
</dbReference>
<sequence>MKTRKRFLSLVLCLLMIFSSLALTSAATSSSVSTLSSKQIEDIFEEIKGQILFKYGGIYDFNNFSFVIENERFEDGKILIDLDILTDMTLTRHPSESQATKVYTTESAYFYKPDPSIKLPD</sequence>
<organism evidence="2 3">
    <name type="scientific">Anaerovirgula multivorans</name>
    <dbReference type="NCBI Taxonomy" id="312168"/>
    <lineage>
        <taxon>Bacteria</taxon>
        <taxon>Bacillati</taxon>
        <taxon>Bacillota</taxon>
        <taxon>Clostridia</taxon>
        <taxon>Peptostreptococcales</taxon>
        <taxon>Natronincolaceae</taxon>
        <taxon>Anaerovirgula</taxon>
    </lineage>
</organism>
<name>A0A239HFC3_9FIRM</name>
<evidence type="ECO:0000313" key="3">
    <source>
        <dbReference type="Proteomes" id="UP000198304"/>
    </source>
</evidence>
<accession>A0A239HFC3</accession>
<proteinExistence type="predicted"/>
<protein>
    <submittedName>
        <fullName evidence="2">Uncharacterized protein</fullName>
    </submittedName>
</protein>
<keyword evidence="1" id="KW-0732">Signal</keyword>
<evidence type="ECO:0000313" key="2">
    <source>
        <dbReference type="EMBL" id="SNS80050.1"/>
    </source>
</evidence>
<reference evidence="2 3" key="1">
    <citation type="submission" date="2017-06" db="EMBL/GenBank/DDBJ databases">
        <authorList>
            <person name="Kim H.J."/>
            <person name="Triplett B.A."/>
        </authorList>
    </citation>
    <scope>NUCLEOTIDE SEQUENCE [LARGE SCALE GENOMIC DNA]</scope>
    <source>
        <strain evidence="2 3">SCA</strain>
    </source>
</reference>
<dbReference type="EMBL" id="FZOJ01000021">
    <property type="protein sequence ID" value="SNS80050.1"/>
    <property type="molecule type" value="Genomic_DNA"/>
</dbReference>